<reference evidence="3 4" key="1">
    <citation type="journal article" date="2016" name="Int. J. Syst. Evol. Microbiol.">
        <title>Oceanobacillus halophilus sp. nov., a novel moderately halophilic bacterium from a hypersaline lake.</title>
        <authorList>
            <person name="Amoozegar M.A."/>
            <person name="Bagheri M."/>
            <person name="Makhdoumi A."/>
            <person name="Nikou M.M."/>
            <person name="Fazeli S.A.S."/>
            <person name="Schumann P."/>
            <person name="Sproer C."/>
            <person name="Sanchez-Porro C."/>
            <person name="Ventosa A."/>
        </authorList>
    </citation>
    <scope>NUCLEOTIDE SEQUENCE [LARGE SCALE GENOMIC DNA]</scope>
    <source>
        <strain evidence="3 4">DSM 23996</strain>
    </source>
</reference>
<feature type="transmembrane region" description="Helical" evidence="1">
    <location>
        <begin position="131"/>
        <end position="154"/>
    </location>
</feature>
<sequence length="169" mass="19876">MKRLLYWLLPIGWMGLIFYSSSTPYQEQDIKPMLGSYIDFSFFKPVLNWINFTYNNSTVSIEELGVEGLIEFFIRKGAHFTVFFILLLFFYIAFRKTTQFKMGTVIFFSLFMTIAYAIIDELHQGITPNRTPYIGDIFIDSIGAVFAVLIIIIFHRWRQNTIKSDKFVK</sequence>
<evidence type="ECO:0000313" key="4">
    <source>
        <dbReference type="Proteomes" id="UP000269301"/>
    </source>
</evidence>
<dbReference type="Pfam" id="PF04892">
    <property type="entry name" value="VanZ"/>
    <property type="match status" value="1"/>
</dbReference>
<accession>A0A495A6X8</accession>
<dbReference type="NCBIfam" id="NF037970">
    <property type="entry name" value="vanZ_1"/>
    <property type="match status" value="1"/>
</dbReference>
<dbReference type="PIRSF" id="PIRSF019083">
    <property type="entry name" value="UCP019083_VanZ"/>
    <property type="match status" value="1"/>
</dbReference>
<dbReference type="InterPro" id="IPR006976">
    <property type="entry name" value="VanZ-like"/>
</dbReference>
<dbReference type="OrthoDB" id="291892at2"/>
<protein>
    <submittedName>
        <fullName evidence="3">VanZ family protein</fullName>
    </submittedName>
</protein>
<feature type="transmembrane region" description="Helical" evidence="1">
    <location>
        <begin position="101"/>
        <end position="119"/>
    </location>
</feature>
<organism evidence="3 4">
    <name type="scientific">Oceanobacillus halophilus</name>
    <dbReference type="NCBI Taxonomy" id="930130"/>
    <lineage>
        <taxon>Bacteria</taxon>
        <taxon>Bacillati</taxon>
        <taxon>Bacillota</taxon>
        <taxon>Bacilli</taxon>
        <taxon>Bacillales</taxon>
        <taxon>Bacillaceae</taxon>
        <taxon>Oceanobacillus</taxon>
    </lineage>
</organism>
<dbReference type="PANTHER" id="PTHR28008">
    <property type="entry name" value="DOMAIN PROTEIN, PUTATIVE (AFU_ORTHOLOGUE AFUA_3G10980)-RELATED"/>
    <property type="match status" value="1"/>
</dbReference>
<dbReference type="EMBL" id="RBZP01000002">
    <property type="protein sequence ID" value="RKQ35587.1"/>
    <property type="molecule type" value="Genomic_DNA"/>
</dbReference>
<evidence type="ECO:0000256" key="1">
    <source>
        <dbReference type="SAM" id="Phobius"/>
    </source>
</evidence>
<keyword evidence="1" id="KW-1133">Transmembrane helix</keyword>
<evidence type="ECO:0000313" key="3">
    <source>
        <dbReference type="EMBL" id="RKQ35587.1"/>
    </source>
</evidence>
<keyword evidence="4" id="KW-1185">Reference proteome</keyword>
<feature type="transmembrane region" description="Helical" evidence="1">
    <location>
        <begin position="77"/>
        <end position="94"/>
    </location>
</feature>
<dbReference type="AlphaFoldDB" id="A0A495A6X8"/>
<dbReference type="InterPro" id="IPR016747">
    <property type="entry name" value="Phosphotransbutyrylase"/>
</dbReference>
<comment type="caution">
    <text evidence="3">The sequence shown here is derived from an EMBL/GenBank/DDBJ whole genome shotgun (WGS) entry which is preliminary data.</text>
</comment>
<keyword evidence="1" id="KW-0472">Membrane</keyword>
<proteinExistence type="predicted"/>
<keyword evidence="1" id="KW-0812">Transmembrane</keyword>
<name>A0A495A6X8_9BACI</name>
<evidence type="ECO:0000259" key="2">
    <source>
        <dbReference type="Pfam" id="PF04892"/>
    </source>
</evidence>
<gene>
    <name evidence="3" type="ORF">D8M06_04750</name>
</gene>
<feature type="domain" description="VanZ-like" evidence="2">
    <location>
        <begin position="7"/>
        <end position="154"/>
    </location>
</feature>
<dbReference type="PANTHER" id="PTHR28008:SF1">
    <property type="entry name" value="DOMAIN PROTEIN, PUTATIVE (AFU_ORTHOLOGUE AFUA_3G10980)-RELATED"/>
    <property type="match status" value="1"/>
</dbReference>
<dbReference type="Proteomes" id="UP000269301">
    <property type="component" value="Unassembled WGS sequence"/>
</dbReference>
<dbReference type="RefSeq" id="WP_121203218.1">
    <property type="nucleotide sequence ID" value="NZ_RBZP01000002.1"/>
</dbReference>